<reference evidence="4" key="1">
    <citation type="journal article" date="2023" name="Mol. Phylogenet. Evol.">
        <title>Genome-scale phylogeny and comparative genomics of the fungal order Sordariales.</title>
        <authorList>
            <person name="Hensen N."/>
            <person name="Bonometti L."/>
            <person name="Westerberg I."/>
            <person name="Brannstrom I.O."/>
            <person name="Guillou S."/>
            <person name="Cros-Aarteil S."/>
            <person name="Calhoun S."/>
            <person name="Haridas S."/>
            <person name="Kuo A."/>
            <person name="Mondo S."/>
            <person name="Pangilinan J."/>
            <person name="Riley R."/>
            <person name="LaButti K."/>
            <person name="Andreopoulos B."/>
            <person name="Lipzen A."/>
            <person name="Chen C."/>
            <person name="Yan M."/>
            <person name="Daum C."/>
            <person name="Ng V."/>
            <person name="Clum A."/>
            <person name="Steindorff A."/>
            <person name="Ohm R.A."/>
            <person name="Martin F."/>
            <person name="Silar P."/>
            <person name="Natvig D.O."/>
            <person name="Lalanne C."/>
            <person name="Gautier V."/>
            <person name="Ament-Velasquez S.L."/>
            <person name="Kruys A."/>
            <person name="Hutchinson M.I."/>
            <person name="Powell A.J."/>
            <person name="Barry K."/>
            <person name="Miller A.N."/>
            <person name="Grigoriev I.V."/>
            <person name="Debuchy R."/>
            <person name="Gladieux P."/>
            <person name="Hiltunen Thoren M."/>
            <person name="Johannesson H."/>
        </authorList>
    </citation>
    <scope>NUCLEOTIDE SEQUENCE</scope>
    <source>
        <strain evidence="4">PSN309</strain>
    </source>
</reference>
<name>A0AAN7AL50_9PEZI</name>
<evidence type="ECO:0000256" key="2">
    <source>
        <dbReference type="SAM" id="MobiDB-lite"/>
    </source>
</evidence>
<dbReference type="InterPro" id="IPR051325">
    <property type="entry name" value="Nudix_hydrolase_domain"/>
</dbReference>
<dbReference type="GO" id="GO:0006167">
    <property type="term" value="P:AMP biosynthetic process"/>
    <property type="evidence" value="ECO:0007669"/>
    <property type="project" value="TreeGrafter"/>
</dbReference>
<dbReference type="Proteomes" id="UP001302126">
    <property type="component" value="Unassembled WGS sequence"/>
</dbReference>
<keyword evidence="5" id="KW-1185">Reference proteome</keyword>
<dbReference type="Gene3D" id="3.90.79.10">
    <property type="entry name" value="Nucleoside Triphosphate Pyrophosphohydrolase"/>
    <property type="match status" value="1"/>
</dbReference>
<dbReference type="PROSITE" id="PS51462">
    <property type="entry name" value="NUDIX"/>
    <property type="match status" value="1"/>
</dbReference>
<dbReference type="AlphaFoldDB" id="A0AAN7AL50"/>
<evidence type="ECO:0000313" key="4">
    <source>
        <dbReference type="EMBL" id="KAK4192741.1"/>
    </source>
</evidence>
<evidence type="ECO:0000313" key="5">
    <source>
        <dbReference type="Proteomes" id="UP001302126"/>
    </source>
</evidence>
<keyword evidence="1 4" id="KW-0378">Hydrolase</keyword>
<dbReference type="PROSITE" id="PS00893">
    <property type="entry name" value="NUDIX_BOX"/>
    <property type="match status" value="1"/>
</dbReference>
<dbReference type="EMBL" id="MU864353">
    <property type="protein sequence ID" value="KAK4192741.1"/>
    <property type="molecule type" value="Genomic_DNA"/>
</dbReference>
<dbReference type="PANTHER" id="PTHR21340">
    <property type="entry name" value="DIADENOSINE 5,5-P1,P4-TETRAPHOSPHATE PYROPHOSPHOHYDROLASE MUTT"/>
    <property type="match status" value="1"/>
</dbReference>
<organism evidence="4 5">
    <name type="scientific">Podospora australis</name>
    <dbReference type="NCBI Taxonomy" id="1536484"/>
    <lineage>
        <taxon>Eukaryota</taxon>
        <taxon>Fungi</taxon>
        <taxon>Dikarya</taxon>
        <taxon>Ascomycota</taxon>
        <taxon>Pezizomycotina</taxon>
        <taxon>Sordariomycetes</taxon>
        <taxon>Sordariomycetidae</taxon>
        <taxon>Sordariales</taxon>
        <taxon>Podosporaceae</taxon>
        <taxon>Podospora</taxon>
    </lineage>
</organism>
<feature type="compositionally biased region" description="Polar residues" evidence="2">
    <location>
        <begin position="220"/>
        <end position="243"/>
    </location>
</feature>
<feature type="domain" description="Nudix hydrolase" evidence="3">
    <location>
        <begin position="39"/>
        <end position="202"/>
    </location>
</feature>
<dbReference type="PANTHER" id="PTHR21340:SF0">
    <property type="entry name" value="BIS(5'-NUCLEOSYL)-TETRAPHOSPHATASE [ASYMMETRICAL]"/>
    <property type="match status" value="1"/>
</dbReference>
<dbReference type="InterPro" id="IPR020084">
    <property type="entry name" value="NUDIX_hydrolase_CS"/>
</dbReference>
<feature type="region of interest" description="Disordered" evidence="2">
    <location>
        <begin position="210"/>
        <end position="243"/>
    </location>
</feature>
<gene>
    <name evidence="4" type="ORF">QBC35DRAFT_201020</name>
</gene>
<dbReference type="GO" id="GO:0004081">
    <property type="term" value="F:bis(5'-nucleosyl)-tetraphosphatase (asymmetrical) activity"/>
    <property type="evidence" value="ECO:0007669"/>
    <property type="project" value="TreeGrafter"/>
</dbReference>
<comment type="caution">
    <text evidence="4">The sequence shown here is derived from an EMBL/GenBank/DDBJ whole genome shotgun (WGS) entry which is preliminary data.</text>
</comment>
<dbReference type="GO" id="GO:0006754">
    <property type="term" value="P:ATP biosynthetic process"/>
    <property type="evidence" value="ECO:0007669"/>
    <property type="project" value="TreeGrafter"/>
</dbReference>
<evidence type="ECO:0000259" key="3">
    <source>
        <dbReference type="PROSITE" id="PS51462"/>
    </source>
</evidence>
<proteinExistence type="predicted"/>
<protein>
    <submittedName>
        <fullName evidence="4">NUDIX hydrolase domain-like protein</fullName>
    </submittedName>
</protein>
<reference evidence="4" key="2">
    <citation type="submission" date="2023-05" db="EMBL/GenBank/DDBJ databases">
        <authorList>
            <consortium name="Lawrence Berkeley National Laboratory"/>
            <person name="Steindorff A."/>
            <person name="Hensen N."/>
            <person name="Bonometti L."/>
            <person name="Westerberg I."/>
            <person name="Brannstrom I.O."/>
            <person name="Guillou S."/>
            <person name="Cros-Aarteil S."/>
            <person name="Calhoun S."/>
            <person name="Haridas S."/>
            <person name="Kuo A."/>
            <person name="Mondo S."/>
            <person name="Pangilinan J."/>
            <person name="Riley R."/>
            <person name="Labutti K."/>
            <person name="Andreopoulos B."/>
            <person name="Lipzen A."/>
            <person name="Chen C."/>
            <person name="Yanf M."/>
            <person name="Daum C."/>
            <person name="Ng V."/>
            <person name="Clum A."/>
            <person name="Ohm R."/>
            <person name="Martin F."/>
            <person name="Silar P."/>
            <person name="Natvig D."/>
            <person name="Lalanne C."/>
            <person name="Gautier V."/>
            <person name="Ament-Velasquez S.L."/>
            <person name="Kruys A."/>
            <person name="Hutchinson M.I."/>
            <person name="Powell A.J."/>
            <person name="Barry K."/>
            <person name="Miller A.N."/>
            <person name="Grigoriev I.V."/>
            <person name="Debuchy R."/>
            <person name="Gladieux P."/>
            <person name="Thoren M.H."/>
            <person name="Johannesson H."/>
        </authorList>
    </citation>
    <scope>NUCLEOTIDE SEQUENCE</scope>
    <source>
        <strain evidence="4">PSN309</strain>
    </source>
</reference>
<accession>A0AAN7AL50</accession>
<dbReference type="InterPro" id="IPR000086">
    <property type="entry name" value="NUDIX_hydrolase_dom"/>
</dbReference>
<dbReference type="SUPFAM" id="SSF55811">
    <property type="entry name" value="Nudix"/>
    <property type="match status" value="1"/>
</dbReference>
<dbReference type="InterPro" id="IPR015797">
    <property type="entry name" value="NUDIX_hydrolase-like_dom_sf"/>
</dbReference>
<dbReference type="Pfam" id="PF00293">
    <property type="entry name" value="NUDIX"/>
    <property type="match status" value="1"/>
</dbReference>
<sequence length="243" mass="26585">MSDEATQEPNVAEIRSLPEGSREWLSAVDRTMIFRPASELGISCGTVTFDLEQEKVLIIWHNGLAVHQLPKGRRNIGETLWDAAIRETSEETGYAVSLPELNIATRATSAGPSRTQESGSSRITEDEWSREFIGACFYPDPQSATPAWKTVYYYAAFADSTAVADPSVQPEGETAVGKWIPLHEVEETVFFSAERMTIWKGKSDVEKSGYKFGGRVQKPVNGSMSLGQSNGTSAKKTPVNGTS</sequence>
<evidence type="ECO:0000256" key="1">
    <source>
        <dbReference type="ARBA" id="ARBA00022801"/>
    </source>
</evidence>